<sequence length="384" mass="41955">MTRPTLYLLRMLVFLVIAAGAVALLAPTLEVAFQNNSILNSLILLVLFAGIIWNIRQVLRLAPEVTWVETFRTARPRLSTLPVPRLLAPMASMLATQRGKGREGGERFTLSTPAMRSLLDSIASRLDESRELSRYMIALLIFLGLLGTFWGLLRTVSAVGDVIGAMTIGTGDVTVMFDQLKSGLEKPLHGMGTAFSASMFGLAGSLILGFLDLTAGQAQNRFFNELEEWLAGFTRLGSGVLGAEGEGSVPVYVQALLEQTAENMENLQRILARGEEGRIQANQAVQGLTERVGLLSDTMRASQQLMLRIAEAQAALAPALQRLAEARFEPGDDVARAHLRNIELTLQRMLTEIEQGRAQSTSDLRNDIRLLTRTIAALAEEPQK</sequence>
<feature type="transmembrane region" description="Helical" evidence="1">
    <location>
        <begin position="38"/>
        <end position="55"/>
    </location>
</feature>
<feature type="transmembrane region" description="Helical" evidence="1">
    <location>
        <begin position="7"/>
        <end position="26"/>
    </location>
</feature>
<accession>A0A8J4HB37</accession>
<proteinExistence type="predicted"/>
<reference evidence="2" key="1">
    <citation type="journal article" date="2020" name="mSystems">
        <title>Genome- and Community-Level Interaction Insights into Carbon Utilization and Element Cycling Functions of Hydrothermarchaeota in Hydrothermal Sediment.</title>
        <authorList>
            <person name="Zhou Z."/>
            <person name="Liu Y."/>
            <person name="Xu W."/>
            <person name="Pan J."/>
            <person name="Luo Z.H."/>
            <person name="Li M."/>
        </authorList>
    </citation>
    <scope>NUCLEOTIDE SEQUENCE</scope>
    <source>
        <strain evidence="2">SpSt-997</strain>
    </source>
</reference>
<comment type="caution">
    <text evidence="2">The sequence shown here is derived from an EMBL/GenBank/DDBJ whole genome shotgun (WGS) entry which is preliminary data.</text>
</comment>
<feature type="transmembrane region" description="Helical" evidence="1">
    <location>
        <begin position="188"/>
        <end position="211"/>
    </location>
</feature>
<evidence type="ECO:0000256" key="1">
    <source>
        <dbReference type="SAM" id="Phobius"/>
    </source>
</evidence>
<keyword evidence="1" id="KW-1133">Transmembrane helix</keyword>
<dbReference type="AlphaFoldDB" id="A0A8J4HB37"/>
<keyword evidence="1" id="KW-0472">Membrane</keyword>
<keyword evidence="1" id="KW-0812">Transmembrane</keyword>
<name>A0A8J4HB37_9PROT</name>
<keyword evidence="2" id="KW-0966">Cell projection</keyword>
<feature type="transmembrane region" description="Helical" evidence="1">
    <location>
        <begin position="135"/>
        <end position="153"/>
    </location>
</feature>
<dbReference type="EMBL" id="DTQM01000199">
    <property type="protein sequence ID" value="HGC43614.1"/>
    <property type="molecule type" value="Genomic_DNA"/>
</dbReference>
<gene>
    <name evidence="2" type="ORF">ENY07_10405</name>
</gene>
<evidence type="ECO:0000313" key="2">
    <source>
        <dbReference type="EMBL" id="HGC43614.1"/>
    </source>
</evidence>
<keyword evidence="2" id="KW-0282">Flagellum</keyword>
<keyword evidence="2" id="KW-0969">Cilium</keyword>
<organism evidence="2">
    <name type="scientific">Acidicaldus sp</name>
    <dbReference type="NCBI Taxonomy" id="1872105"/>
    <lineage>
        <taxon>Bacteria</taxon>
        <taxon>Pseudomonadati</taxon>
        <taxon>Pseudomonadota</taxon>
        <taxon>Alphaproteobacteria</taxon>
        <taxon>Acetobacterales</taxon>
        <taxon>Acetobacteraceae</taxon>
        <taxon>Acidicaldus</taxon>
    </lineage>
</organism>
<protein>
    <submittedName>
        <fullName evidence="2">Flagellar motor protein MotA</fullName>
    </submittedName>
</protein>